<keyword evidence="5" id="KW-1185">Reference proteome</keyword>
<keyword evidence="2" id="KW-0808">Transferase</keyword>
<dbReference type="RefSeq" id="WP_344487246.1">
    <property type="nucleotide sequence ID" value="NZ_BAAAQF010000009.1"/>
</dbReference>
<protein>
    <recommendedName>
        <fullName evidence="3">4'-phosphopantetheinyl transferase domain-containing protein</fullName>
    </recommendedName>
</protein>
<dbReference type="PANTHER" id="PTHR12215:SF10">
    <property type="entry name" value="L-AMINOADIPATE-SEMIALDEHYDE DEHYDROGENASE-PHOSPHOPANTETHEINYL TRANSFERASE"/>
    <property type="match status" value="1"/>
</dbReference>
<sequence length="246" mass="24864">MDATTGPRARPPEGRTLVPVRFDGAAPAAPALPAAGGAAVFLAGTATAVDASVLDAAEATRAAGFARRLDRERYTVAHVMLRLLLGAYLGCTPGAVRLVREPCPVCGGPHGRPAVAGAPRLHFSLSHGGSFAMAAFATEPVGVDVEPVPGEAAVRDLLGCLSAVERREFAALAPADRPAAFARAWVRKEARLKADGTGLAADPAGVHAGLGPAAGPGFTDVEVPQGHAAALAFRSGGPAGGRRPRR</sequence>
<evidence type="ECO:0000256" key="2">
    <source>
        <dbReference type="ARBA" id="ARBA00022679"/>
    </source>
</evidence>
<dbReference type="InterPro" id="IPR050559">
    <property type="entry name" value="P-Pant_transferase_sf"/>
</dbReference>
<dbReference type="Pfam" id="PF01648">
    <property type="entry name" value="ACPS"/>
    <property type="match status" value="1"/>
</dbReference>
<name>A0ABP4SX70_9ACTN</name>
<dbReference type="PANTHER" id="PTHR12215">
    <property type="entry name" value="PHOSPHOPANTETHEINE TRANSFERASE"/>
    <property type="match status" value="1"/>
</dbReference>
<evidence type="ECO:0000313" key="5">
    <source>
        <dbReference type="Proteomes" id="UP001499851"/>
    </source>
</evidence>
<feature type="domain" description="4'-phosphopantetheinyl transferase" evidence="3">
    <location>
        <begin position="140"/>
        <end position="205"/>
    </location>
</feature>
<dbReference type="SUPFAM" id="SSF56214">
    <property type="entry name" value="4'-phosphopantetheinyl transferase"/>
    <property type="match status" value="2"/>
</dbReference>
<dbReference type="InterPro" id="IPR008278">
    <property type="entry name" value="4-PPantetheinyl_Trfase_dom"/>
</dbReference>
<reference evidence="5" key="1">
    <citation type="journal article" date="2019" name="Int. J. Syst. Evol. Microbiol.">
        <title>The Global Catalogue of Microorganisms (GCM) 10K type strain sequencing project: providing services to taxonomists for standard genome sequencing and annotation.</title>
        <authorList>
            <consortium name="The Broad Institute Genomics Platform"/>
            <consortium name="The Broad Institute Genome Sequencing Center for Infectious Disease"/>
            <person name="Wu L."/>
            <person name="Ma J."/>
        </authorList>
    </citation>
    <scope>NUCLEOTIDE SEQUENCE [LARGE SCALE GENOMIC DNA]</scope>
    <source>
        <strain evidence="5">JCM 16001</strain>
    </source>
</reference>
<dbReference type="Proteomes" id="UP001499851">
    <property type="component" value="Unassembled WGS sequence"/>
</dbReference>
<dbReference type="InterPro" id="IPR037143">
    <property type="entry name" value="4-PPantetheinyl_Trfase_dom_sf"/>
</dbReference>
<evidence type="ECO:0000313" key="4">
    <source>
        <dbReference type="EMBL" id="GAA1678671.1"/>
    </source>
</evidence>
<gene>
    <name evidence="4" type="ORF">GCM10009830_27260</name>
</gene>
<accession>A0ABP4SX70</accession>
<evidence type="ECO:0000256" key="1">
    <source>
        <dbReference type="ARBA" id="ARBA00010990"/>
    </source>
</evidence>
<proteinExistence type="inferred from homology"/>
<evidence type="ECO:0000259" key="3">
    <source>
        <dbReference type="Pfam" id="PF01648"/>
    </source>
</evidence>
<dbReference type="EMBL" id="BAAAQF010000009">
    <property type="protein sequence ID" value="GAA1678671.1"/>
    <property type="molecule type" value="Genomic_DNA"/>
</dbReference>
<comment type="caution">
    <text evidence="4">The sequence shown here is derived from an EMBL/GenBank/DDBJ whole genome shotgun (WGS) entry which is preliminary data.</text>
</comment>
<organism evidence="4 5">
    <name type="scientific">Glycomyces endophyticus</name>
    <dbReference type="NCBI Taxonomy" id="480996"/>
    <lineage>
        <taxon>Bacteria</taxon>
        <taxon>Bacillati</taxon>
        <taxon>Actinomycetota</taxon>
        <taxon>Actinomycetes</taxon>
        <taxon>Glycomycetales</taxon>
        <taxon>Glycomycetaceae</taxon>
        <taxon>Glycomyces</taxon>
    </lineage>
</organism>
<comment type="similarity">
    <text evidence="1">Belongs to the P-Pant transferase superfamily. Gsp/Sfp/HetI/AcpT family.</text>
</comment>
<dbReference type="Gene3D" id="3.90.470.20">
    <property type="entry name" value="4'-phosphopantetheinyl transferase domain"/>
    <property type="match status" value="1"/>
</dbReference>